<dbReference type="Proteomes" id="UP000265618">
    <property type="component" value="Unassembled WGS sequence"/>
</dbReference>
<gene>
    <name evidence="1" type="ORF">KIPB_006246</name>
</gene>
<evidence type="ECO:0000313" key="1">
    <source>
        <dbReference type="EMBL" id="GIQ84698.1"/>
    </source>
</evidence>
<proteinExistence type="predicted"/>
<keyword evidence="2" id="KW-1185">Reference proteome</keyword>
<comment type="caution">
    <text evidence="1">The sequence shown here is derived from an EMBL/GenBank/DDBJ whole genome shotgun (WGS) entry which is preliminary data.</text>
</comment>
<dbReference type="EMBL" id="BDIP01001582">
    <property type="protein sequence ID" value="GIQ84698.1"/>
    <property type="molecule type" value="Genomic_DNA"/>
</dbReference>
<protein>
    <submittedName>
        <fullName evidence="1">Uncharacterized protein</fullName>
    </submittedName>
</protein>
<accession>A0A9K3CYK2</accession>
<dbReference type="OrthoDB" id="265717at2759"/>
<sequence>MSDKSADSGQHALRERLKTLVEGISKTLEAGEYVDSAVTDTLVSTLQQYKERTGGNDMLHALLNPDADSAQASMLPRKDGLLDHVTFPPFRDLSDHYDPSLLYHKWSGRDTLTHARHWCFLATITSVITFPRTIAFCTTMYGEKTQVPFYPEDKQDERDLHNLTPRMRPGTTLAILYAERKQFFDGSAGIRVETPRVCMVFDQPLNELVATASTLMARADGTETPAQKERHIPLGNGERDLLLSLAGLSRRTAKEFRKCVGWTNLPPFRLRK</sequence>
<organism evidence="1 2">
    <name type="scientific">Kipferlia bialata</name>
    <dbReference type="NCBI Taxonomy" id="797122"/>
    <lineage>
        <taxon>Eukaryota</taxon>
        <taxon>Metamonada</taxon>
        <taxon>Carpediemonas-like organisms</taxon>
        <taxon>Kipferlia</taxon>
    </lineage>
</organism>
<evidence type="ECO:0000313" key="2">
    <source>
        <dbReference type="Proteomes" id="UP000265618"/>
    </source>
</evidence>
<reference evidence="1 2" key="1">
    <citation type="journal article" date="2018" name="PLoS ONE">
        <title>The draft genome of Kipferlia bialata reveals reductive genome evolution in fornicate parasites.</title>
        <authorList>
            <person name="Tanifuji G."/>
            <person name="Takabayashi S."/>
            <person name="Kume K."/>
            <person name="Takagi M."/>
            <person name="Nakayama T."/>
            <person name="Kamikawa R."/>
            <person name="Inagaki Y."/>
            <person name="Hashimoto T."/>
        </authorList>
    </citation>
    <scope>NUCLEOTIDE SEQUENCE [LARGE SCALE GENOMIC DNA]</scope>
    <source>
        <strain evidence="1">NY0173</strain>
    </source>
</reference>
<name>A0A9K3CYK2_9EUKA</name>
<dbReference type="AlphaFoldDB" id="A0A9K3CYK2"/>